<evidence type="ECO:0000256" key="6">
    <source>
        <dbReference type="SAM" id="SignalP"/>
    </source>
</evidence>
<keyword evidence="4" id="KW-1015">Disulfide bond</keyword>
<evidence type="ECO:0000256" key="5">
    <source>
        <dbReference type="ARBA" id="ARBA00023180"/>
    </source>
</evidence>
<comment type="caution">
    <text evidence="8">The sequence shown here is derived from an EMBL/GenBank/DDBJ whole genome shotgun (WGS) entry which is preliminary data.</text>
</comment>
<keyword evidence="1" id="KW-0147">Chitin-binding</keyword>
<evidence type="ECO:0000256" key="1">
    <source>
        <dbReference type="ARBA" id="ARBA00022669"/>
    </source>
</evidence>
<proteinExistence type="predicted"/>
<evidence type="ECO:0000313" key="9">
    <source>
        <dbReference type="Proteomes" id="UP001234178"/>
    </source>
</evidence>
<protein>
    <recommendedName>
        <fullName evidence="7">Chitin-binding type-2 domain-containing protein</fullName>
    </recommendedName>
</protein>
<dbReference type="Proteomes" id="UP001234178">
    <property type="component" value="Unassembled WGS sequence"/>
</dbReference>
<dbReference type="PANTHER" id="PTHR23301">
    <property type="entry name" value="CHITIN BINDING PERITROPHIN-A"/>
    <property type="match status" value="1"/>
</dbReference>
<feature type="signal peptide" evidence="6">
    <location>
        <begin position="1"/>
        <end position="24"/>
    </location>
</feature>
<dbReference type="SMART" id="SM00494">
    <property type="entry name" value="ChtBD2"/>
    <property type="match status" value="1"/>
</dbReference>
<dbReference type="PANTHER" id="PTHR23301:SF0">
    <property type="entry name" value="CHITIN-BINDING TYPE-2 DOMAIN-CONTAINING PROTEIN-RELATED"/>
    <property type="match status" value="1"/>
</dbReference>
<keyword evidence="2 6" id="KW-0732">Signal</keyword>
<dbReference type="EMBL" id="JAOYFB010000004">
    <property type="protein sequence ID" value="KAK4014841.1"/>
    <property type="molecule type" value="Genomic_DNA"/>
</dbReference>
<dbReference type="InterPro" id="IPR036508">
    <property type="entry name" value="Chitin-bd_dom_sf"/>
</dbReference>
<evidence type="ECO:0000313" key="8">
    <source>
        <dbReference type="EMBL" id="KAK4014841.1"/>
    </source>
</evidence>
<dbReference type="InterPro" id="IPR002557">
    <property type="entry name" value="Chitin-bd_dom"/>
</dbReference>
<dbReference type="Gene3D" id="2.170.140.10">
    <property type="entry name" value="Chitin binding domain"/>
    <property type="match status" value="1"/>
</dbReference>
<dbReference type="InterPro" id="IPR051940">
    <property type="entry name" value="Chitin_bind-dev_reg"/>
</dbReference>
<feature type="chain" id="PRO_5047010041" description="Chitin-binding type-2 domain-containing protein" evidence="6">
    <location>
        <begin position="25"/>
        <end position="88"/>
    </location>
</feature>
<dbReference type="SUPFAM" id="SSF57625">
    <property type="entry name" value="Invertebrate chitin-binding proteins"/>
    <property type="match status" value="1"/>
</dbReference>
<reference evidence="8 9" key="1">
    <citation type="journal article" date="2023" name="Nucleic Acids Res.">
        <title>The hologenome of Daphnia magna reveals possible DNA methylation and microbiome-mediated evolution of the host genome.</title>
        <authorList>
            <person name="Chaturvedi A."/>
            <person name="Li X."/>
            <person name="Dhandapani V."/>
            <person name="Marshall H."/>
            <person name="Kissane S."/>
            <person name="Cuenca-Cambronero M."/>
            <person name="Asole G."/>
            <person name="Calvet F."/>
            <person name="Ruiz-Romero M."/>
            <person name="Marangio P."/>
            <person name="Guigo R."/>
            <person name="Rago D."/>
            <person name="Mirbahai L."/>
            <person name="Eastwood N."/>
            <person name="Colbourne J.K."/>
            <person name="Zhou J."/>
            <person name="Mallon E."/>
            <person name="Orsini L."/>
        </authorList>
    </citation>
    <scope>NUCLEOTIDE SEQUENCE [LARGE SCALE GENOMIC DNA]</scope>
    <source>
        <strain evidence="8">LRV0_1</strain>
    </source>
</reference>
<keyword evidence="3" id="KW-0677">Repeat</keyword>
<evidence type="ECO:0000256" key="3">
    <source>
        <dbReference type="ARBA" id="ARBA00022737"/>
    </source>
</evidence>
<keyword evidence="5" id="KW-0325">Glycoprotein</keyword>
<evidence type="ECO:0000256" key="2">
    <source>
        <dbReference type="ARBA" id="ARBA00022729"/>
    </source>
</evidence>
<sequence length="88" mass="9457">MKSKIVGFYSLLIITAFVIGTCSGQGPLGTCPETDGTTTVYLPDSEKCELFYICSGGLPWQQSCSPGLHWNRALNTCDYPSEANCPTA</sequence>
<evidence type="ECO:0000259" key="7">
    <source>
        <dbReference type="PROSITE" id="PS50940"/>
    </source>
</evidence>
<gene>
    <name evidence="8" type="ORF">OUZ56_027351</name>
</gene>
<keyword evidence="9" id="KW-1185">Reference proteome</keyword>
<dbReference type="Pfam" id="PF01607">
    <property type="entry name" value="CBM_14"/>
    <property type="match status" value="1"/>
</dbReference>
<dbReference type="PROSITE" id="PS50940">
    <property type="entry name" value="CHIT_BIND_II"/>
    <property type="match status" value="1"/>
</dbReference>
<accession>A0ABQ9ZPI3</accession>
<organism evidence="8 9">
    <name type="scientific">Daphnia magna</name>
    <dbReference type="NCBI Taxonomy" id="35525"/>
    <lineage>
        <taxon>Eukaryota</taxon>
        <taxon>Metazoa</taxon>
        <taxon>Ecdysozoa</taxon>
        <taxon>Arthropoda</taxon>
        <taxon>Crustacea</taxon>
        <taxon>Branchiopoda</taxon>
        <taxon>Diplostraca</taxon>
        <taxon>Cladocera</taxon>
        <taxon>Anomopoda</taxon>
        <taxon>Daphniidae</taxon>
        <taxon>Daphnia</taxon>
    </lineage>
</organism>
<feature type="domain" description="Chitin-binding type-2" evidence="7">
    <location>
        <begin position="28"/>
        <end position="87"/>
    </location>
</feature>
<name>A0ABQ9ZPI3_9CRUS</name>
<evidence type="ECO:0000256" key="4">
    <source>
        <dbReference type="ARBA" id="ARBA00023157"/>
    </source>
</evidence>